<accession>A0ABN3PC00</accession>
<dbReference type="RefSeq" id="WP_344537560.1">
    <property type="nucleotide sequence ID" value="NZ_BAAATD010000001.1"/>
</dbReference>
<organism evidence="5 6">
    <name type="scientific">Actinomadura fulvescens</name>
    <dbReference type="NCBI Taxonomy" id="46160"/>
    <lineage>
        <taxon>Bacteria</taxon>
        <taxon>Bacillati</taxon>
        <taxon>Actinomycetota</taxon>
        <taxon>Actinomycetes</taxon>
        <taxon>Streptosporangiales</taxon>
        <taxon>Thermomonosporaceae</taxon>
        <taxon>Actinomadura</taxon>
    </lineage>
</organism>
<dbReference type="InterPro" id="IPR001932">
    <property type="entry name" value="PPM-type_phosphatase-like_dom"/>
</dbReference>
<dbReference type="InterPro" id="IPR013655">
    <property type="entry name" value="PAS_fold_3"/>
</dbReference>
<feature type="domain" description="PPM-type phosphatase" evidence="4">
    <location>
        <begin position="350"/>
        <end position="570"/>
    </location>
</feature>
<dbReference type="InterPro" id="IPR000014">
    <property type="entry name" value="PAS"/>
</dbReference>
<dbReference type="InterPro" id="IPR035965">
    <property type="entry name" value="PAS-like_dom_sf"/>
</dbReference>
<feature type="domain" description="PAC" evidence="3">
    <location>
        <begin position="259"/>
        <end position="310"/>
    </location>
</feature>
<dbReference type="Pfam" id="PF07228">
    <property type="entry name" value="SpoIIE"/>
    <property type="match status" value="1"/>
</dbReference>
<protein>
    <submittedName>
        <fullName evidence="5">Uncharacterized protein</fullName>
    </submittedName>
</protein>
<dbReference type="Proteomes" id="UP001501509">
    <property type="component" value="Unassembled WGS sequence"/>
</dbReference>
<feature type="coiled-coil region" evidence="2">
    <location>
        <begin position="298"/>
        <end position="332"/>
    </location>
</feature>
<dbReference type="PANTHER" id="PTHR43156:SF2">
    <property type="entry name" value="STAGE II SPORULATION PROTEIN E"/>
    <property type="match status" value="1"/>
</dbReference>
<evidence type="ECO:0000259" key="3">
    <source>
        <dbReference type="PROSITE" id="PS50113"/>
    </source>
</evidence>
<evidence type="ECO:0000256" key="2">
    <source>
        <dbReference type="SAM" id="Coils"/>
    </source>
</evidence>
<reference evidence="5 6" key="1">
    <citation type="journal article" date="2019" name="Int. J. Syst. Evol. Microbiol.">
        <title>The Global Catalogue of Microorganisms (GCM) 10K type strain sequencing project: providing services to taxonomists for standard genome sequencing and annotation.</title>
        <authorList>
            <consortium name="The Broad Institute Genomics Platform"/>
            <consortium name="The Broad Institute Genome Sequencing Center for Infectious Disease"/>
            <person name="Wu L."/>
            <person name="Ma J."/>
        </authorList>
    </citation>
    <scope>NUCLEOTIDE SEQUENCE [LARGE SCALE GENOMIC DNA]</scope>
    <source>
        <strain evidence="5 6">JCM 6833</strain>
    </source>
</reference>
<proteinExistence type="predicted"/>
<evidence type="ECO:0000256" key="1">
    <source>
        <dbReference type="ARBA" id="ARBA00022801"/>
    </source>
</evidence>
<dbReference type="PANTHER" id="PTHR43156">
    <property type="entry name" value="STAGE II SPORULATION PROTEIN E-RELATED"/>
    <property type="match status" value="1"/>
</dbReference>
<evidence type="ECO:0000313" key="5">
    <source>
        <dbReference type="EMBL" id="GAA2576987.1"/>
    </source>
</evidence>
<dbReference type="SUPFAM" id="SSF55785">
    <property type="entry name" value="PYP-like sensor domain (PAS domain)"/>
    <property type="match status" value="1"/>
</dbReference>
<keyword evidence="6" id="KW-1185">Reference proteome</keyword>
<sequence>MTDRDDGAADLVRSEVAAWQELARRQARNEAAGLRLATAGRPGELSADDDVRGDVRGVPGWMAGALAAVPTGAIYVEPVRASDGRIVDLVVRAANKTARLANGEVVDRLVGRRLLDISPGLLLSGVFGEYVRAYETGQVFHRSYAEYPAGSGGQGKPVEVTVRAAPLHEGLLVSWQYHGDADRLSERWSLAERLVGLGWGEWNLITDDVVWTPRLYEVYDRDPADGPLRLDQLPKFVVPEDLPAVQERIRALFEQRTPVDGEYRIRGRHGTRHLRVLHEPVPDASGRTVAIRTLAMDVSEQRRAAQALDETREEVLRERRRVEEERRIARRLRRALLPVREGLIEFPGLRVAVRYLAGEPGRVGGDWWKARRLPDGRVLLAIGDAMGHGLEATTMMTAMRAGLAGLAYTGAGAPQLATWLNELVNNMVPGEIVTGTAALGHVDPESRELAWTSAGHPPPVLVRDGRARLLDHLPHGPMLGVLDEPEFPLTTTALEPGDIVLFYTDGILDRQGRDRDELTEAMLDAVQSVARRVRRDTGDAADPVLAVERVMQALDAEESADDICVMAVQVR</sequence>
<evidence type="ECO:0000259" key="4">
    <source>
        <dbReference type="PROSITE" id="PS51746"/>
    </source>
</evidence>
<gene>
    <name evidence="5" type="ORF">GCM10010411_06890</name>
</gene>
<dbReference type="SUPFAM" id="SSF81606">
    <property type="entry name" value="PP2C-like"/>
    <property type="match status" value="1"/>
</dbReference>
<dbReference type="SMART" id="SM00331">
    <property type="entry name" value="PP2C_SIG"/>
    <property type="match status" value="1"/>
</dbReference>
<keyword evidence="1" id="KW-0378">Hydrolase</keyword>
<dbReference type="InterPro" id="IPR000700">
    <property type="entry name" value="PAS-assoc_C"/>
</dbReference>
<dbReference type="InterPro" id="IPR052016">
    <property type="entry name" value="Bact_Sigma-Reg"/>
</dbReference>
<dbReference type="CDD" id="cd00130">
    <property type="entry name" value="PAS"/>
    <property type="match status" value="1"/>
</dbReference>
<dbReference type="PROSITE" id="PS51746">
    <property type="entry name" value="PPM_2"/>
    <property type="match status" value="1"/>
</dbReference>
<dbReference type="InterPro" id="IPR036457">
    <property type="entry name" value="PPM-type-like_dom_sf"/>
</dbReference>
<dbReference type="EMBL" id="BAAATD010000001">
    <property type="protein sequence ID" value="GAA2576987.1"/>
    <property type="molecule type" value="Genomic_DNA"/>
</dbReference>
<dbReference type="Gene3D" id="3.30.450.20">
    <property type="entry name" value="PAS domain"/>
    <property type="match status" value="1"/>
</dbReference>
<keyword evidence="2" id="KW-0175">Coiled coil</keyword>
<name>A0ABN3PC00_9ACTN</name>
<dbReference type="Pfam" id="PF08447">
    <property type="entry name" value="PAS_3"/>
    <property type="match status" value="1"/>
</dbReference>
<evidence type="ECO:0000313" key="6">
    <source>
        <dbReference type="Proteomes" id="UP001501509"/>
    </source>
</evidence>
<dbReference type="Gene3D" id="3.60.40.10">
    <property type="entry name" value="PPM-type phosphatase domain"/>
    <property type="match status" value="1"/>
</dbReference>
<comment type="caution">
    <text evidence="5">The sequence shown here is derived from an EMBL/GenBank/DDBJ whole genome shotgun (WGS) entry which is preliminary data.</text>
</comment>
<dbReference type="PROSITE" id="PS50113">
    <property type="entry name" value="PAC"/>
    <property type="match status" value="1"/>
</dbReference>